<organism evidence="1 2">
    <name type="scientific">Plakobranchus ocellatus</name>
    <dbReference type="NCBI Taxonomy" id="259542"/>
    <lineage>
        <taxon>Eukaryota</taxon>
        <taxon>Metazoa</taxon>
        <taxon>Spiralia</taxon>
        <taxon>Lophotrochozoa</taxon>
        <taxon>Mollusca</taxon>
        <taxon>Gastropoda</taxon>
        <taxon>Heterobranchia</taxon>
        <taxon>Euthyneura</taxon>
        <taxon>Panpulmonata</taxon>
        <taxon>Sacoglossa</taxon>
        <taxon>Placobranchoidea</taxon>
        <taxon>Plakobranchidae</taxon>
        <taxon>Plakobranchus</taxon>
    </lineage>
</organism>
<dbReference type="AlphaFoldDB" id="A0AAV4AP00"/>
<keyword evidence="2" id="KW-1185">Reference proteome</keyword>
<reference evidence="1 2" key="1">
    <citation type="journal article" date="2021" name="Elife">
        <title>Chloroplast acquisition without the gene transfer in kleptoplastic sea slugs, Plakobranchus ocellatus.</title>
        <authorList>
            <person name="Maeda T."/>
            <person name="Takahashi S."/>
            <person name="Yoshida T."/>
            <person name="Shimamura S."/>
            <person name="Takaki Y."/>
            <person name="Nagai Y."/>
            <person name="Toyoda A."/>
            <person name="Suzuki Y."/>
            <person name="Arimoto A."/>
            <person name="Ishii H."/>
            <person name="Satoh N."/>
            <person name="Nishiyama T."/>
            <person name="Hasebe M."/>
            <person name="Maruyama T."/>
            <person name="Minagawa J."/>
            <person name="Obokata J."/>
            <person name="Shigenobu S."/>
        </authorList>
    </citation>
    <scope>NUCLEOTIDE SEQUENCE [LARGE SCALE GENOMIC DNA]</scope>
</reference>
<accession>A0AAV4AP00</accession>
<dbReference type="EMBL" id="BLXT01003974">
    <property type="protein sequence ID" value="GFO08657.1"/>
    <property type="molecule type" value="Genomic_DNA"/>
</dbReference>
<sequence length="72" mass="7803">MISGFQDSVRPGRQYPGLELETATEGSLQIFGRVALTTAPLILLQAAKMEDVMSGLEPSILGVVKQEIYHLS</sequence>
<comment type="caution">
    <text evidence="1">The sequence shown here is derived from an EMBL/GenBank/DDBJ whole genome shotgun (WGS) entry which is preliminary data.</text>
</comment>
<name>A0AAV4AP00_9GAST</name>
<evidence type="ECO:0000313" key="2">
    <source>
        <dbReference type="Proteomes" id="UP000735302"/>
    </source>
</evidence>
<evidence type="ECO:0000313" key="1">
    <source>
        <dbReference type="EMBL" id="GFO08657.1"/>
    </source>
</evidence>
<proteinExistence type="predicted"/>
<dbReference type="Proteomes" id="UP000735302">
    <property type="component" value="Unassembled WGS sequence"/>
</dbReference>
<gene>
    <name evidence="1" type="ORF">PoB_003516200</name>
</gene>
<protein>
    <submittedName>
        <fullName evidence="1">Uncharacterized protein</fullName>
    </submittedName>
</protein>